<keyword evidence="1" id="KW-0812">Transmembrane</keyword>
<accession>A0A841GWA1</accession>
<sequence length="156" mass="16722">MKPTPPRPSASLGALGALDVPLSLLGIAGMWTLAGVMAAGFGLPDPVLNIAGLGTAGLAWCRHHARCRRRPPPVRSLAGFLWAPLGRVRRVEAGTPILGGKRYCFQPTTVSEPLIVWAGWWNGGRFAGAAQTDDYFFVQRRSRLAIPAAWIVTPAR</sequence>
<proteinExistence type="predicted"/>
<dbReference type="Proteomes" id="UP000582837">
    <property type="component" value="Unassembled WGS sequence"/>
</dbReference>
<name>A0A841GWA1_9BACT</name>
<evidence type="ECO:0000256" key="1">
    <source>
        <dbReference type="SAM" id="Phobius"/>
    </source>
</evidence>
<dbReference type="AlphaFoldDB" id="A0A841GWA1"/>
<gene>
    <name evidence="2" type="ORF">HNQ61_001897</name>
</gene>
<evidence type="ECO:0000313" key="3">
    <source>
        <dbReference type="Proteomes" id="UP000582837"/>
    </source>
</evidence>
<evidence type="ECO:0000313" key="2">
    <source>
        <dbReference type="EMBL" id="MBB6070278.1"/>
    </source>
</evidence>
<dbReference type="RefSeq" id="WP_170035674.1">
    <property type="nucleotide sequence ID" value="NZ_JABDTL010000001.1"/>
</dbReference>
<feature type="transmembrane region" description="Helical" evidence="1">
    <location>
        <begin position="46"/>
        <end position="65"/>
    </location>
</feature>
<feature type="transmembrane region" description="Helical" evidence="1">
    <location>
        <begin position="12"/>
        <end position="34"/>
    </location>
</feature>
<protein>
    <submittedName>
        <fullName evidence="2">Uncharacterized protein</fullName>
    </submittedName>
</protein>
<organism evidence="2 3">
    <name type="scientific">Longimicrobium terrae</name>
    <dbReference type="NCBI Taxonomy" id="1639882"/>
    <lineage>
        <taxon>Bacteria</taxon>
        <taxon>Pseudomonadati</taxon>
        <taxon>Gemmatimonadota</taxon>
        <taxon>Longimicrobiia</taxon>
        <taxon>Longimicrobiales</taxon>
        <taxon>Longimicrobiaceae</taxon>
        <taxon>Longimicrobium</taxon>
    </lineage>
</organism>
<keyword evidence="1" id="KW-0472">Membrane</keyword>
<keyword evidence="3" id="KW-1185">Reference proteome</keyword>
<reference evidence="2 3" key="1">
    <citation type="submission" date="2020-08" db="EMBL/GenBank/DDBJ databases">
        <title>Genomic Encyclopedia of Type Strains, Phase IV (KMG-IV): sequencing the most valuable type-strain genomes for metagenomic binning, comparative biology and taxonomic classification.</title>
        <authorList>
            <person name="Goeker M."/>
        </authorList>
    </citation>
    <scope>NUCLEOTIDE SEQUENCE [LARGE SCALE GENOMIC DNA]</scope>
    <source>
        <strain evidence="2 3">DSM 29007</strain>
    </source>
</reference>
<comment type="caution">
    <text evidence="2">The sequence shown here is derived from an EMBL/GenBank/DDBJ whole genome shotgun (WGS) entry which is preliminary data.</text>
</comment>
<dbReference type="EMBL" id="JACHIA010000004">
    <property type="protein sequence ID" value="MBB6070278.1"/>
    <property type="molecule type" value="Genomic_DNA"/>
</dbReference>
<keyword evidence="1" id="KW-1133">Transmembrane helix</keyword>